<sequence>MKELEDIVRAYEIAQANKLKTALATVVHVQGSSYRRPGARMLVTENGELTGAISGGCLEGDALRKARLAMLQQKKMLITYDTSDEDDVTIGVGLGCNGIIQILIEPVDPTNPANPVAMLQAFLKERQVAVLITLFSMENRSGDQPGTCFFLSDKHAELSTQQDNQAQETLYAEAREALESKTSLTKTYELAGSTFTGFVEVLVPQLALVIVGAGNDARPLVSIASLLGWNITVVDGRANYLTAARFPAAHKLLLAKPEQVLDQIQLDEQTVFVLMTHNYNYEIALLRLLLPLSWPYVGVLGPRKKLDRMLQELEEDGCHLPERALKHLHGPVGLDIGAETSEEIALSILSEIKAVLADRPGSPLRAKNGPIHEYTSEITKSVQSKELIADTFTCSIQME</sequence>
<comment type="caution">
    <text evidence="3">The sequence shown here is derived from an EMBL/GenBank/DDBJ whole genome shotgun (WGS) entry which is preliminary data.</text>
</comment>
<proteinExistence type="predicted"/>
<evidence type="ECO:0000313" key="3">
    <source>
        <dbReference type="EMBL" id="TXK37008.1"/>
    </source>
</evidence>
<keyword evidence="4" id="KW-1185">Reference proteome</keyword>
<dbReference type="AlphaFoldDB" id="A0A5C8JHA7"/>
<feature type="domain" description="XdhC Rossmann" evidence="2">
    <location>
        <begin position="208"/>
        <end position="352"/>
    </location>
</feature>
<dbReference type="Pfam" id="PF13478">
    <property type="entry name" value="XdhC_C"/>
    <property type="match status" value="1"/>
</dbReference>
<evidence type="ECO:0000259" key="1">
    <source>
        <dbReference type="Pfam" id="PF02625"/>
    </source>
</evidence>
<dbReference type="Gene3D" id="3.40.50.720">
    <property type="entry name" value="NAD(P)-binding Rossmann-like Domain"/>
    <property type="match status" value="1"/>
</dbReference>
<organism evidence="3 4">
    <name type="scientific">Pontibacter qinzhouensis</name>
    <dbReference type="NCBI Taxonomy" id="2603253"/>
    <lineage>
        <taxon>Bacteria</taxon>
        <taxon>Pseudomonadati</taxon>
        <taxon>Bacteroidota</taxon>
        <taxon>Cytophagia</taxon>
        <taxon>Cytophagales</taxon>
        <taxon>Hymenobacteraceae</taxon>
        <taxon>Pontibacter</taxon>
    </lineage>
</organism>
<dbReference type="RefSeq" id="WP_147922797.1">
    <property type="nucleotide sequence ID" value="NZ_VRTY01000066.1"/>
</dbReference>
<accession>A0A5C8JHA7</accession>
<evidence type="ECO:0000313" key="4">
    <source>
        <dbReference type="Proteomes" id="UP000321926"/>
    </source>
</evidence>
<dbReference type="InterPro" id="IPR003777">
    <property type="entry name" value="XdhC_CoxI"/>
</dbReference>
<dbReference type="PANTHER" id="PTHR30388:SF6">
    <property type="entry name" value="XANTHINE DEHYDROGENASE SUBUNIT A-RELATED"/>
    <property type="match status" value="1"/>
</dbReference>
<gene>
    <name evidence="3" type="ORF">FVR03_16130</name>
</gene>
<dbReference type="Proteomes" id="UP000321926">
    <property type="component" value="Unassembled WGS sequence"/>
</dbReference>
<evidence type="ECO:0000259" key="2">
    <source>
        <dbReference type="Pfam" id="PF13478"/>
    </source>
</evidence>
<dbReference type="PANTHER" id="PTHR30388">
    <property type="entry name" value="ALDEHYDE OXIDOREDUCTASE MOLYBDENUM COFACTOR ASSEMBLY PROTEIN"/>
    <property type="match status" value="1"/>
</dbReference>
<protein>
    <submittedName>
        <fullName evidence="3">XdhC family protein</fullName>
    </submittedName>
</protein>
<name>A0A5C8JHA7_9BACT</name>
<dbReference type="InterPro" id="IPR027051">
    <property type="entry name" value="XdhC_Rossmann_dom"/>
</dbReference>
<feature type="domain" description="XdhC- CoxI" evidence="1">
    <location>
        <begin position="16"/>
        <end position="81"/>
    </location>
</feature>
<dbReference type="OrthoDB" id="9773039at2"/>
<dbReference type="InterPro" id="IPR052698">
    <property type="entry name" value="MoCofactor_Util/Proc"/>
</dbReference>
<dbReference type="Pfam" id="PF02625">
    <property type="entry name" value="XdhC_CoxI"/>
    <property type="match status" value="1"/>
</dbReference>
<dbReference type="EMBL" id="VRTY01000066">
    <property type="protein sequence ID" value="TXK37008.1"/>
    <property type="molecule type" value="Genomic_DNA"/>
</dbReference>
<reference evidence="3 4" key="1">
    <citation type="submission" date="2019-08" db="EMBL/GenBank/DDBJ databases">
        <authorList>
            <person name="Shi S."/>
        </authorList>
    </citation>
    <scope>NUCLEOTIDE SEQUENCE [LARGE SCALE GENOMIC DNA]</scope>
    <source>
        <strain evidence="3 4">GY10130</strain>
    </source>
</reference>